<dbReference type="Gene3D" id="3.40.50.150">
    <property type="entry name" value="Vaccinia Virus protein VP39"/>
    <property type="match status" value="1"/>
</dbReference>
<feature type="domain" description="SAM-dependent methyltransferase Erg6/SMT-type" evidence="7">
    <location>
        <begin position="46"/>
        <end position="344"/>
    </location>
</feature>
<dbReference type="AlphaFoldDB" id="A0A9N9Q842"/>
<dbReference type="EMBL" id="CAJVRM010000218">
    <property type="protein sequence ID" value="CAG8977446.1"/>
    <property type="molecule type" value="Genomic_DNA"/>
</dbReference>
<dbReference type="InterPro" id="IPR050447">
    <property type="entry name" value="Erg6_SMT_methyltransf"/>
</dbReference>
<dbReference type="InterPro" id="IPR030384">
    <property type="entry name" value="MeTrfase_SMT"/>
</dbReference>
<protein>
    <recommendedName>
        <fullName evidence="6">Sterol 24-C-methyltransferase</fullName>
        <ecNumber evidence="6">2.1.1.-</ecNumber>
    </recommendedName>
    <alternativeName>
        <fullName evidence="6">Delta(24)-sterol C-methyltransferase</fullName>
    </alternativeName>
</protein>
<dbReference type="SUPFAM" id="SSF53335">
    <property type="entry name" value="S-adenosyl-L-methionine-dependent methyltransferases"/>
    <property type="match status" value="1"/>
</dbReference>
<dbReference type="Pfam" id="PF08241">
    <property type="entry name" value="Methyltransf_11"/>
    <property type="match status" value="1"/>
</dbReference>
<dbReference type="GO" id="GO:0016126">
    <property type="term" value="P:sterol biosynthetic process"/>
    <property type="evidence" value="ECO:0007669"/>
    <property type="project" value="UniProtKB-KW"/>
</dbReference>
<dbReference type="GO" id="GO:0003838">
    <property type="term" value="F:sterol 24-C-methyltransferase activity"/>
    <property type="evidence" value="ECO:0007669"/>
    <property type="project" value="TreeGrafter"/>
</dbReference>
<dbReference type="PANTHER" id="PTHR44068">
    <property type="entry name" value="ZGC:194242"/>
    <property type="match status" value="1"/>
</dbReference>
<dbReference type="EC" id="2.1.1.-" evidence="6"/>
<evidence type="ECO:0000256" key="4">
    <source>
        <dbReference type="ARBA" id="ARBA00038188"/>
    </source>
</evidence>
<comment type="caution">
    <text evidence="8">The sequence shown here is derived from an EMBL/GenBank/DDBJ whole genome shotgun (WGS) entry which is preliminary data.</text>
</comment>
<proteinExistence type="inferred from homology"/>
<comment type="function">
    <text evidence="6">Catalyzes the transfer of methyl groups from S-adenosyl-methionine to the C-24 of sterols.</text>
</comment>
<comment type="pathway">
    <text evidence="6">Steroid metabolism.</text>
</comment>
<accession>A0A9N9Q842</accession>
<evidence type="ECO:0000256" key="2">
    <source>
        <dbReference type="ARBA" id="ARBA00022679"/>
    </source>
</evidence>
<evidence type="ECO:0000256" key="1">
    <source>
        <dbReference type="ARBA" id="ARBA00022603"/>
    </source>
</evidence>
<dbReference type="GO" id="GO:0032259">
    <property type="term" value="P:methylation"/>
    <property type="evidence" value="ECO:0007669"/>
    <property type="project" value="UniProtKB-KW"/>
</dbReference>
<keyword evidence="2 5" id="KW-0808">Transferase</keyword>
<comment type="similarity">
    <text evidence="4 5 6">Belongs to the class I-like SAM-binding methyltransferase superfamily. Erg6/SMT family.</text>
</comment>
<dbReference type="Proteomes" id="UP000701801">
    <property type="component" value="Unassembled WGS sequence"/>
</dbReference>
<keyword evidence="6" id="KW-0753">Steroid metabolism</keyword>
<keyword evidence="9" id="KW-1185">Reference proteome</keyword>
<dbReference type="PROSITE" id="PS51685">
    <property type="entry name" value="SAM_MT_ERG6_SMT"/>
    <property type="match status" value="1"/>
</dbReference>
<evidence type="ECO:0000256" key="6">
    <source>
        <dbReference type="RuleBase" id="RU362025"/>
    </source>
</evidence>
<keyword evidence="6" id="KW-0443">Lipid metabolism</keyword>
<dbReference type="PANTHER" id="PTHR44068:SF1">
    <property type="entry name" value="HYPOTHETICAL LOC100005854"/>
    <property type="match status" value="1"/>
</dbReference>
<keyword evidence="6" id="KW-0444">Lipid biosynthesis</keyword>
<dbReference type="InterPro" id="IPR013705">
    <property type="entry name" value="Sterol_MeTrfase_C"/>
</dbReference>
<name>A0A9N9Q842_9HELO</name>
<evidence type="ECO:0000256" key="5">
    <source>
        <dbReference type="PROSITE-ProRule" id="PRU01022"/>
    </source>
</evidence>
<dbReference type="InterPro" id="IPR029063">
    <property type="entry name" value="SAM-dependent_MTases_sf"/>
</dbReference>
<keyword evidence="1 5" id="KW-0489">Methyltransferase</keyword>
<evidence type="ECO:0000313" key="8">
    <source>
        <dbReference type="EMBL" id="CAG8977446.1"/>
    </source>
</evidence>
<evidence type="ECO:0000256" key="3">
    <source>
        <dbReference type="ARBA" id="ARBA00022691"/>
    </source>
</evidence>
<dbReference type="CDD" id="cd02440">
    <property type="entry name" value="AdoMet_MTases"/>
    <property type="match status" value="1"/>
</dbReference>
<dbReference type="GO" id="GO:0005783">
    <property type="term" value="C:endoplasmic reticulum"/>
    <property type="evidence" value="ECO:0007669"/>
    <property type="project" value="TreeGrafter"/>
</dbReference>
<gene>
    <name evidence="8" type="ORF">HYALB_00007779</name>
</gene>
<evidence type="ECO:0000259" key="7">
    <source>
        <dbReference type="PROSITE" id="PS51685"/>
    </source>
</evidence>
<keyword evidence="6" id="KW-0756">Sterol biosynthesis</keyword>
<dbReference type="OrthoDB" id="540004at2759"/>
<keyword evidence="6" id="KW-1207">Sterol metabolism</keyword>
<keyword evidence="3 5" id="KW-0949">S-adenosyl-L-methionine</keyword>
<organism evidence="8 9">
    <name type="scientific">Hymenoscyphus albidus</name>
    <dbReference type="NCBI Taxonomy" id="595503"/>
    <lineage>
        <taxon>Eukaryota</taxon>
        <taxon>Fungi</taxon>
        <taxon>Dikarya</taxon>
        <taxon>Ascomycota</taxon>
        <taxon>Pezizomycotina</taxon>
        <taxon>Leotiomycetes</taxon>
        <taxon>Helotiales</taxon>
        <taxon>Helotiaceae</taxon>
        <taxon>Hymenoscyphus</taxon>
    </lineage>
</organism>
<keyword evidence="6" id="KW-0752">Steroid biosynthesis</keyword>
<evidence type="ECO:0000313" key="9">
    <source>
        <dbReference type="Proteomes" id="UP000701801"/>
    </source>
</evidence>
<dbReference type="InterPro" id="IPR013216">
    <property type="entry name" value="Methyltransf_11"/>
</dbReference>
<reference evidence="8" key="1">
    <citation type="submission" date="2021-07" db="EMBL/GenBank/DDBJ databases">
        <authorList>
            <person name="Durling M."/>
        </authorList>
    </citation>
    <scope>NUCLEOTIDE SEQUENCE</scope>
</reference>
<sequence>MSATTTATENTGSIYRKFWRSEDVENKTEKNLEKRKEKGSKLGNAYYDLATDNYEDGWGRKFHFCRLQPGESLDAGLARHEFFLALNLELKPGMRVLDIGCGIGEPAREIAAFAGVHVTGITINKFHVARARVLTKLSTLGDEHVKFEEADFCNIPFPDNHFDAVYAIESTVHAPHLKDVYKEAYRALKPGALFGTYEFLMTPKYDPFNAHHNAVKLRIERGTGCHVITGEPDAKKALKESGFELVRAQDMSIVTKEDSKAWWKPIDGDMSSFSTWKDWVKVFCLKKWVFAIACWIFRLGALLGLVNRETIIAMEEVSMGVFGMRDGGKLGIFTPMFFIVGRKPIKKD</sequence>
<dbReference type="Pfam" id="PF08498">
    <property type="entry name" value="Sterol_MT_C"/>
    <property type="match status" value="1"/>
</dbReference>